<keyword evidence="2" id="KW-1185">Reference proteome</keyword>
<evidence type="ECO:0000313" key="1">
    <source>
        <dbReference type="EMBL" id="PVH90081.1"/>
    </source>
</evidence>
<organism evidence="1 2">
    <name type="scientific">Periconia macrospinosa</name>
    <dbReference type="NCBI Taxonomy" id="97972"/>
    <lineage>
        <taxon>Eukaryota</taxon>
        <taxon>Fungi</taxon>
        <taxon>Dikarya</taxon>
        <taxon>Ascomycota</taxon>
        <taxon>Pezizomycotina</taxon>
        <taxon>Dothideomycetes</taxon>
        <taxon>Pleosporomycetidae</taxon>
        <taxon>Pleosporales</taxon>
        <taxon>Massarineae</taxon>
        <taxon>Periconiaceae</taxon>
        <taxon>Periconia</taxon>
    </lineage>
</organism>
<dbReference type="AlphaFoldDB" id="A0A2V1CWP8"/>
<feature type="non-terminal residue" evidence="1">
    <location>
        <position position="1"/>
    </location>
</feature>
<proteinExistence type="predicted"/>
<feature type="non-terminal residue" evidence="1">
    <location>
        <position position="62"/>
    </location>
</feature>
<dbReference type="Proteomes" id="UP000244855">
    <property type="component" value="Unassembled WGS sequence"/>
</dbReference>
<gene>
    <name evidence="1" type="ORF">DM02DRAFT_678814</name>
</gene>
<name>A0A2V1CWP8_9PLEO</name>
<dbReference type="EMBL" id="KZ806742">
    <property type="protein sequence ID" value="PVH90081.1"/>
    <property type="molecule type" value="Genomic_DNA"/>
</dbReference>
<sequence>PLYLLFSAYLIFSFLNPPSFTIDRYAFILSRKGRLFRRPGCLCRPSVAPVPRITSKGHRYRV</sequence>
<protein>
    <submittedName>
        <fullName evidence="1">Uncharacterized protein</fullName>
    </submittedName>
</protein>
<evidence type="ECO:0000313" key="2">
    <source>
        <dbReference type="Proteomes" id="UP000244855"/>
    </source>
</evidence>
<reference evidence="1 2" key="1">
    <citation type="journal article" date="2018" name="Sci. Rep.">
        <title>Comparative genomics provides insights into the lifestyle and reveals functional heterogeneity of dark septate endophytic fungi.</title>
        <authorList>
            <person name="Knapp D.G."/>
            <person name="Nemeth J.B."/>
            <person name="Barry K."/>
            <person name="Hainaut M."/>
            <person name="Henrissat B."/>
            <person name="Johnson J."/>
            <person name="Kuo A."/>
            <person name="Lim J.H.P."/>
            <person name="Lipzen A."/>
            <person name="Nolan M."/>
            <person name="Ohm R.A."/>
            <person name="Tamas L."/>
            <person name="Grigoriev I.V."/>
            <person name="Spatafora J.W."/>
            <person name="Nagy L.G."/>
            <person name="Kovacs G.M."/>
        </authorList>
    </citation>
    <scope>NUCLEOTIDE SEQUENCE [LARGE SCALE GENOMIC DNA]</scope>
    <source>
        <strain evidence="1 2">DSE2036</strain>
    </source>
</reference>
<accession>A0A2V1CWP8</accession>